<gene>
    <name evidence="2" type="ORF">GCM10009754_24390</name>
</gene>
<accession>A0ABN2QKL5</accession>
<protein>
    <submittedName>
        <fullName evidence="2">Uncharacterized protein</fullName>
    </submittedName>
</protein>
<dbReference type="Proteomes" id="UP001501116">
    <property type="component" value="Unassembled WGS sequence"/>
</dbReference>
<organism evidence="2 3">
    <name type="scientific">Amycolatopsis minnesotensis</name>
    <dbReference type="NCBI Taxonomy" id="337894"/>
    <lineage>
        <taxon>Bacteria</taxon>
        <taxon>Bacillati</taxon>
        <taxon>Actinomycetota</taxon>
        <taxon>Actinomycetes</taxon>
        <taxon>Pseudonocardiales</taxon>
        <taxon>Pseudonocardiaceae</taxon>
        <taxon>Amycolatopsis</taxon>
    </lineage>
</organism>
<feature type="compositionally biased region" description="Low complexity" evidence="1">
    <location>
        <begin position="71"/>
        <end position="87"/>
    </location>
</feature>
<feature type="compositionally biased region" description="Basic residues" evidence="1">
    <location>
        <begin position="94"/>
        <end position="113"/>
    </location>
</feature>
<evidence type="ECO:0000313" key="2">
    <source>
        <dbReference type="EMBL" id="GAA1954153.1"/>
    </source>
</evidence>
<name>A0ABN2QKL5_9PSEU</name>
<reference evidence="2 3" key="1">
    <citation type="journal article" date="2019" name="Int. J. Syst. Evol. Microbiol.">
        <title>The Global Catalogue of Microorganisms (GCM) 10K type strain sequencing project: providing services to taxonomists for standard genome sequencing and annotation.</title>
        <authorList>
            <consortium name="The Broad Institute Genomics Platform"/>
            <consortium name="The Broad Institute Genome Sequencing Center for Infectious Disease"/>
            <person name="Wu L."/>
            <person name="Ma J."/>
        </authorList>
    </citation>
    <scope>NUCLEOTIDE SEQUENCE [LARGE SCALE GENOMIC DNA]</scope>
    <source>
        <strain evidence="2 3">JCM 14545</strain>
    </source>
</reference>
<evidence type="ECO:0000313" key="3">
    <source>
        <dbReference type="Proteomes" id="UP001501116"/>
    </source>
</evidence>
<sequence>MGQYVVTIKPHDATADSELGSEMTVLIETAGDKPYVKELTIRTGAEGVSAAQSLARIDPAQLALAFRPEARQPAPAPQKAQAKTAKGAADRRPAKSRKQNTSKAKPRPARTYRRAPEFDELAKVYDEVGTITGVASHYDVPVHTAQGWVTRMRNKAGSGADGS</sequence>
<dbReference type="EMBL" id="BAAANN010000008">
    <property type="protein sequence ID" value="GAA1954153.1"/>
    <property type="molecule type" value="Genomic_DNA"/>
</dbReference>
<evidence type="ECO:0000256" key="1">
    <source>
        <dbReference type="SAM" id="MobiDB-lite"/>
    </source>
</evidence>
<proteinExistence type="predicted"/>
<comment type="caution">
    <text evidence="2">The sequence shown here is derived from an EMBL/GenBank/DDBJ whole genome shotgun (WGS) entry which is preliminary data.</text>
</comment>
<feature type="region of interest" description="Disordered" evidence="1">
    <location>
        <begin position="67"/>
        <end position="117"/>
    </location>
</feature>
<keyword evidence="3" id="KW-1185">Reference proteome</keyword>